<protein>
    <submittedName>
        <fullName evidence="1">Uncharacterized protein</fullName>
    </submittedName>
</protein>
<accession>A0A0H5QLH8</accession>
<sequence length="102" mass="11650">MTGNTMQRTSRVAEARCAPMFFLQTTALTLSSFFDKVSFLELECTERRKRSIERVVMRRNNSVIEVPVKLLTNSSLRRLFGLNVFAEESIVGDGDGEVRQFL</sequence>
<evidence type="ECO:0000313" key="1">
    <source>
        <dbReference type="EMBL" id="CRZ02457.1"/>
    </source>
</evidence>
<organism evidence="1">
    <name type="scientific">Spongospora subterranea</name>
    <dbReference type="NCBI Taxonomy" id="70186"/>
    <lineage>
        <taxon>Eukaryota</taxon>
        <taxon>Sar</taxon>
        <taxon>Rhizaria</taxon>
        <taxon>Endomyxa</taxon>
        <taxon>Phytomyxea</taxon>
        <taxon>Plasmodiophorida</taxon>
        <taxon>Plasmodiophoridae</taxon>
        <taxon>Spongospora</taxon>
    </lineage>
</organism>
<dbReference type="EMBL" id="HACM01002015">
    <property type="protein sequence ID" value="CRZ02457.1"/>
    <property type="molecule type" value="Transcribed_RNA"/>
</dbReference>
<dbReference type="AlphaFoldDB" id="A0A0H5QLH8"/>
<name>A0A0H5QLH8_9EUKA</name>
<proteinExistence type="predicted"/>
<reference evidence="1" key="1">
    <citation type="submission" date="2015-04" db="EMBL/GenBank/DDBJ databases">
        <title>The genome sequence of the plant pathogenic Rhizarian Plasmodiophora brassicae reveals insights in its biotrophic life cycle and the origin of chitin synthesis.</title>
        <authorList>
            <person name="Schwelm A."/>
            <person name="Fogelqvist J."/>
            <person name="Knaust A."/>
            <person name="Julke S."/>
            <person name="Lilja T."/>
            <person name="Dhandapani V."/>
            <person name="Bonilla-Rosso G."/>
            <person name="Karlsson M."/>
            <person name="Shevchenko A."/>
            <person name="Choi S.R."/>
            <person name="Kim H.G."/>
            <person name="Park J.Y."/>
            <person name="Lim Y.P."/>
            <person name="Ludwig-Muller J."/>
            <person name="Dixelius C."/>
        </authorList>
    </citation>
    <scope>NUCLEOTIDE SEQUENCE</scope>
    <source>
        <tissue evidence="1">Potato root galls</tissue>
    </source>
</reference>